<accession>A0A5C1ND74</accession>
<evidence type="ECO:0000259" key="4">
    <source>
        <dbReference type="Pfam" id="PF10145"/>
    </source>
</evidence>
<keyword evidence="3" id="KW-0472">Membrane</keyword>
<keyword evidence="3" id="KW-1133">Transmembrane helix</keyword>
<feature type="domain" description="Phage tail tape measure protein" evidence="4">
    <location>
        <begin position="240"/>
        <end position="438"/>
    </location>
</feature>
<keyword evidence="3" id="KW-0812">Transmembrane</keyword>
<dbReference type="NCBIfam" id="TIGR01760">
    <property type="entry name" value="tape_meas_TP901"/>
    <property type="match status" value="1"/>
</dbReference>
<feature type="transmembrane region" description="Helical" evidence="3">
    <location>
        <begin position="581"/>
        <end position="601"/>
    </location>
</feature>
<reference evidence="5" key="1">
    <citation type="submission" date="2021-02" db="EMBL/GenBank/DDBJ databases">
        <title>Strain Y2R2, a novel species of the genus Halomonas.</title>
        <authorList>
            <person name="Huang H."/>
        </authorList>
    </citation>
    <scope>NUCLEOTIDE SEQUENCE</scope>
    <source>
        <strain evidence="5">Y2R2</strain>
    </source>
</reference>
<dbReference type="RefSeq" id="WP_149282549.1">
    <property type="nucleotide sequence ID" value="NZ_CP038437.2"/>
</dbReference>
<feature type="compositionally biased region" description="Polar residues" evidence="2">
    <location>
        <begin position="106"/>
        <end position="126"/>
    </location>
</feature>
<dbReference type="InterPro" id="IPR010090">
    <property type="entry name" value="Phage_tape_meas"/>
</dbReference>
<keyword evidence="1" id="KW-1188">Viral release from host cell</keyword>
<dbReference type="AlphaFoldDB" id="A0A5C1ND74"/>
<dbReference type="Pfam" id="PF10145">
    <property type="entry name" value="PhageMin_Tail"/>
    <property type="match status" value="1"/>
</dbReference>
<name>A0A5C1ND74_9GAMM</name>
<evidence type="ECO:0000256" key="2">
    <source>
        <dbReference type="SAM" id="MobiDB-lite"/>
    </source>
</evidence>
<dbReference type="OrthoDB" id="8019720at2"/>
<feature type="region of interest" description="Disordered" evidence="2">
    <location>
        <begin position="106"/>
        <end position="130"/>
    </location>
</feature>
<keyword evidence="6" id="KW-1185">Reference proteome</keyword>
<sequence length="891" mass="94752">MANKLSLQVILDTVDRATRPLKKITQGSGKTAEALKASRDQLRHLERAQKDLRGFRNLKRQADTSSRALKDQQQEIRDLSRQIKNAEGDTTALTRKRDEAIRQARRLSQQYGNEQRKLQQLRSSMTRVDGVTGKLGDQQRELQRRIQQANQEMQKQQRHLGEIARKQRLAAEASRRYQRGISHAGRVSGAGAAGLATGGAALYGGARMLAPGVDYGAAMSRVQALTRLSKDDPLMEGLRSQARELGSSTSFSATQAADAQGFLAMAGFDPKAIMAAMPDMLNLAKANGTDLGRTADISSNILSGFGLDPAQMGRVGDVLTATTTRANVNLEMLGESMKYVAPQARAMGVSIEEAAAMTGLLGNVGIQGSQAGTTLRAMMTRLAAPTSSAAGALRELGVDAKDADGNLRQVPKILADVARATENMGNADRAAYLKDIFGEEPGAGMAELIAQQGSAGIEKFVEILENAAGENARVAKTMADNIQGDLQGLGSAWEEIGITITDTNEGPLRDLVQNVTAITRAVGNWMKENPRLTGQLAVVAAGLATLVAAGGSLMVMLGSILGPIAMVRYALTLLSLNPASLTIMGIVAAATALAGVAYLVYRNWDAIARWFGDRWEQVKAAFQEGIGGVSRLIMDWSPLGLLWRGISAGLEMLGVNIPENMRTLGGAIIDGLIGGITAKLAPLGESISEMGQSVITWFKEKLGINSPSRVFAEFGTNLIEGLVNGIKERWQSLKESIGNTADAVVGWFKSALGIHSPSRVFAELGGHTMDGYQQGIQRSERGPLDEIAAFAKRMTQAGAGIVLGALGITTATAGVLDTASIANVPIDHRPPLSAGINGDVTISIGDINVYAAPGMDEQALARYVAAEVQRALDRAAREQSARRRSAFHDID</sequence>
<dbReference type="Proteomes" id="UP000324285">
    <property type="component" value="Chromosome"/>
</dbReference>
<gene>
    <name evidence="5" type="ORF">E4T21_00515</name>
</gene>
<feature type="transmembrane region" description="Helical" evidence="3">
    <location>
        <begin position="536"/>
        <end position="561"/>
    </location>
</feature>
<dbReference type="PANTHER" id="PTHR37813">
    <property type="entry name" value="FELS-2 PROPHAGE PROTEIN"/>
    <property type="match status" value="1"/>
</dbReference>
<dbReference type="PANTHER" id="PTHR37813:SF1">
    <property type="entry name" value="FELS-2 PROPHAGE PROTEIN"/>
    <property type="match status" value="1"/>
</dbReference>
<evidence type="ECO:0000256" key="3">
    <source>
        <dbReference type="SAM" id="Phobius"/>
    </source>
</evidence>
<dbReference type="KEGG" id="hbh:E4T21_00515"/>
<evidence type="ECO:0000313" key="6">
    <source>
        <dbReference type="Proteomes" id="UP000324285"/>
    </source>
</evidence>
<dbReference type="EMBL" id="CP038437">
    <property type="protein sequence ID" value="QEM80205.1"/>
    <property type="molecule type" value="Genomic_DNA"/>
</dbReference>
<evidence type="ECO:0000313" key="5">
    <source>
        <dbReference type="EMBL" id="QEM80205.1"/>
    </source>
</evidence>
<proteinExistence type="predicted"/>
<evidence type="ECO:0000256" key="1">
    <source>
        <dbReference type="ARBA" id="ARBA00022612"/>
    </source>
</evidence>
<organism evidence="5 6">
    <name type="scientific">Halomonas binhaiensis</name>
    <dbReference type="NCBI Taxonomy" id="2562282"/>
    <lineage>
        <taxon>Bacteria</taxon>
        <taxon>Pseudomonadati</taxon>
        <taxon>Pseudomonadota</taxon>
        <taxon>Gammaproteobacteria</taxon>
        <taxon>Oceanospirillales</taxon>
        <taxon>Halomonadaceae</taxon>
        <taxon>Halomonas</taxon>
    </lineage>
</organism>
<feature type="region of interest" description="Disordered" evidence="2">
    <location>
        <begin position="53"/>
        <end position="76"/>
    </location>
</feature>
<protein>
    <submittedName>
        <fullName evidence="5">Phage tail tape measure protein</fullName>
    </submittedName>
</protein>